<feature type="domain" description="Chlorhexidine efflux transporter" evidence="3">
    <location>
        <begin position="57"/>
        <end position="117"/>
    </location>
</feature>
<accession>A0A3D9LEL1</accession>
<dbReference type="Proteomes" id="UP000256727">
    <property type="component" value="Unassembled WGS sequence"/>
</dbReference>
<dbReference type="InterPro" id="IPR007896">
    <property type="entry name" value="BTP_bacteria"/>
</dbReference>
<dbReference type="AlphaFoldDB" id="A0A3D9LEL1"/>
<name>A0A3D9LEL1_9MICC</name>
<feature type="region of interest" description="Disordered" evidence="1">
    <location>
        <begin position="1"/>
        <end position="36"/>
    </location>
</feature>
<keyword evidence="2" id="KW-1133">Transmembrane helix</keyword>
<keyword evidence="5" id="KW-1185">Reference proteome</keyword>
<dbReference type="InterPro" id="IPR058208">
    <property type="entry name" value="PACE"/>
</dbReference>
<feature type="transmembrane region" description="Helical" evidence="2">
    <location>
        <begin position="61"/>
        <end position="82"/>
    </location>
</feature>
<keyword evidence="2" id="KW-0472">Membrane</keyword>
<evidence type="ECO:0000313" key="5">
    <source>
        <dbReference type="Proteomes" id="UP000256727"/>
    </source>
</evidence>
<feature type="transmembrane region" description="Helical" evidence="2">
    <location>
        <begin position="159"/>
        <end position="179"/>
    </location>
</feature>
<sequence length="191" mass="20652">MPGTAPHPTSEPAPDSTVDSASDSIGEPTSDAAQREVPLAPGGRRALIGRRVFPTPAVRRVVYAVIFEALAIGFTTVILALMGNPAGASAAVGVLSSVVALIWNMVFNTLFERWERRSGHTGRPLRIRLLHTLLFELGLVIVLVPAVAVLLQVGLWEAFLYEAALIVFFLIYNAVYAWLFDRVFGLPDSAQ</sequence>
<proteinExistence type="predicted"/>
<feature type="transmembrane region" description="Helical" evidence="2">
    <location>
        <begin position="88"/>
        <end position="111"/>
    </location>
</feature>
<evidence type="ECO:0000313" key="4">
    <source>
        <dbReference type="EMBL" id="REE03583.1"/>
    </source>
</evidence>
<dbReference type="EMBL" id="QREH01000001">
    <property type="protein sequence ID" value="REE03583.1"/>
    <property type="molecule type" value="Genomic_DNA"/>
</dbReference>
<dbReference type="NCBIfam" id="NF033664">
    <property type="entry name" value="PACE_transport"/>
    <property type="match status" value="1"/>
</dbReference>
<evidence type="ECO:0000256" key="1">
    <source>
        <dbReference type="SAM" id="MobiDB-lite"/>
    </source>
</evidence>
<feature type="domain" description="Chlorhexidine efflux transporter" evidence="3">
    <location>
        <begin position="123"/>
        <end position="185"/>
    </location>
</feature>
<gene>
    <name evidence="4" type="ORF">C8E99_1396</name>
</gene>
<evidence type="ECO:0000256" key="2">
    <source>
        <dbReference type="SAM" id="Phobius"/>
    </source>
</evidence>
<feature type="transmembrane region" description="Helical" evidence="2">
    <location>
        <begin position="132"/>
        <end position="153"/>
    </location>
</feature>
<protein>
    <submittedName>
        <fullName evidence="4">Putative membrane protein</fullName>
    </submittedName>
</protein>
<comment type="caution">
    <text evidence="4">The sequence shown here is derived from an EMBL/GenBank/DDBJ whole genome shotgun (WGS) entry which is preliminary data.</text>
</comment>
<reference evidence="4 5" key="1">
    <citation type="submission" date="2018-07" db="EMBL/GenBank/DDBJ databases">
        <title>Sequencing the genomes of 1000 actinobacteria strains.</title>
        <authorList>
            <person name="Klenk H.-P."/>
        </authorList>
    </citation>
    <scope>NUCLEOTIDE SEQUENCE [LARGE SCALE GENOMIC DNA]</scope>
    <source>
        <strain evidence="4 5">DSM 14442</strain>
    </source>
</reference>
<evidence type="ECO:0000259" key="3">
    <source>
        <dbReference type="Pfam" id="PF05232"/>
    </source>
</evidence>
<dbReference type="Pfam" id="PF05232">
    <property type="entry name" value="BTP"/>
    <property type="match status" value="2"/>
</dbReference>
<organism evidence="4 5">
    <name type="scientific">Citricoccus muralis</name>
    <dbReference type="NCBI Taxonomy" id="169134"/>
    <lineage>
        <taxon>Bacteria</taxon>
        <taxon>Bacillati</taxon>
        <taxon>Actinomycetota</taxon>
        <taxon>Actinomycetes</taxon>
        <taxon>Micrococcales</taxon>
        <taxon>Micrococcaceae</taxon>
        <taxon>Citricoccus</taxon>
    </lineage>
</organism>
<keyword evidence="2" id="KW-0812">Transmembrane</keyword>